<dbReference type="GO" id="GO:0043916">
    <property type="term" value="F:DNA-7-methylguanine glycosylase activity"/>
    <property type="evidence" value="ECO:0007669"/>
    <property type="project" value="TreeGrafter"/>
</dbReference>
<keyword evidence="7" id="KW-1185">Reference proteome</keyword>
<dbReference type="InterPro" id="IPR003265">
    <property type="entry name" value="HhH-GPD_domain"/>
</dbReference>
<dbReference type="GO" id="GO:0008725">
    <property type="term" value="F:DNA-3-methyladenine glycosylase activity"/>
    <property type="evidence" value="ECO:0007669"/>
    <property type="project" value="TreeGrafter"/>
</dbReference>
<evidence type="ECO:0000256" key="1">
    <source>
        <dbReference type="ARBA" id="ARBA00000086"/>
    </source>
</evidence>
<dbReference type="InterPro" id="IPR011257">
    <property type="entry name" value="DNA_glycosylase"/>
</dbReference>
<dbReference type="Proteomes" id="UP000471745">
    <property type="component" value="Unassembled WGS sequence"/>
</dbReference>
<keyword evidence="4" id="KW-0234">DNA repair</keyword>
<dbReference type="EC" id="3.2.2.21" evidence="2"/>
<evidence type="ECO:0000313" key="6">
    <source>
        <dbReference type="EMBL" id="NEC47282.1"/>
    </source>
</evidence>
<dbReference type="InterPro" id="IPR023170">
    <property type="entry name" value="HhH_base_excis_C"/>
</dbReference>
<dbReference type="FunFam" id="1.10.1670.10:FF:000009">
    <property type="entry name" value="DNA-3-methyladenine glycosylase 2 family protein"/>
    <property type="match status" value="1"/>
</dbReference>
<evidence type="ECO:0000256" key="2">
    <source>
        <dbReference type="ARBA" id="ARBA00012000"/>
    </source>
</evidence>
<gene>
    <name evidence="6" type="ORF">G3I18_01570</name>
</gene>
<dbReference type="Gene3D" id="1.10.1670.10">
    <property type="entry name" value="Helix-hairpin-Helix base-excision DNA repair enzymes (C-terminal)"/>
    <property type="match status" value="1"/>
</dbReference>
<dbReference type="SUPFAM" id="SSF48150">
    <property type="entry name" value="DNA-glycosylase"/>
    <property type="match status" value="1"/>
</dbReference>
<reference evidence="6 7" key="1">
    <citation type="submission" date="2020-01" db="EMBL/GenBank/DDBJ databases">
        <title>Insect and environment-associated Actinomycetes.</title>
        <authorList>
            <person name="Currrie C."/>
            <person name="Chevrette M."/>
            <person name="Carlson C."/>
            <person name="Stubbendieck R."/>
            <person name="Wendt-Pienkowski E."/>
        </authorList>
    </citation>
    <scope>NUCLEOTIDE SEQUENCE [LARGE SCALE GENOMIC DNA]</scope>
    <source>
        <strain evidence="6 7">SID8189</strain>
    </source>
</reference>
<dbReference type="SMART" id="SM00478">
    <property type="entry name" value="ENDO3c"/>
    <property type="match status" value="1"/>
</dbReference>
<dbReference type="PANTHER" id="PTHR43003">
    <property type="entry name" value="DNA-3-METHYLADENINE GLYCOSYLASE"/>
    <property type="match status" value="1"/>
</dbReference>
<accession>A0A9X5H8G7</accession>
<feature type="non-terminal residue" evidence="6">
    <location>
        <position position="1"/>
    </location>
</feature>
<dbReference type="InterPro" id="IPR051912">
    <property type="entry name" value="Alkylbase_DNA_Glycosylase/TA"/>
</dbReference>
<evidence type="ECO:0000256" key="4">
    <source>
        <dbReference type="ARBA" id="ARBA00023204"/>
    </source>
</evidence>
<dbReference type="CDD" id="cd00056">
    <property type="entry name" value="ENDO3c"/>
    <property type="match status" value="1"/>
</dbReference>
<proteinExistence type="predicted"/>
<feature type="domain" description="HhH-GPD" evidence="5">
    <location>
        <begin position="1"/>
        <end position="100"/>
    </location>
</feature>
<dbReference type="GO" id="GO:0006285">
    <property type="term" value="P:base-excision repair, AP site formation"/>
    <property type="evidence" value="ECO:0007669"/>
    <property type="project" value="TreeGrafter"/>
</dbReference>
<comment type="catalytic activity">
    <reaction evidence="1">
        <text>Hydrolysis of alkylated DNA, releasing 3-methyladenine, 3-methylguanine, 7-methylguanine and 7-methyladenine.</text>
        <dbReference type="EC" id="3.2.2.21"/>
    </reaction>
</comment>
<dbReference type="PANTHER" id="PTHR43003:SF13">
    <property type="entry name" value="DNA-3-METHYLADENINE GLYCOSYLASE 2"/>
    <property type="match status" value="1"/>
</dbReference>
<evidence type="ECO:0000259" key="5">
    <source>
        <dbReference type="SMART" id="SM00478"/>
    </source>
</evidence>
<dbReference type="GO" id="GO:0005737">
    <property type="term" value="C:cytoplasm"/>
    <property type="evidence" value="ECO:0007669"/>
    <property type="project" value="TreeGrafter"/>
</dbReference>
<dbReference type="GO" id="GO:0006307">
    <property type="term" value="P:DNA alkylation repair"/>
    <property type="evidence" value="ECO:0007669"/>
    <property type="project" value="TreeGrafter"/>
</dbReference>
<evidence type="ECO:0000256" key="3">
    <source>
        <dbReference type="ARBA" id="ARBA00022763"/>
    </source>
</evidence>
<dbReference type="AlphaFoldDB" id="A0A9X5H8G7"/>
<comment type="caution">
    <text evidence="6">The sequence shown here is derived from an EMBL/GenBank/DDBJ whole genome shotgun (WGS) entry which is preliminary data.</text>
</comment>
<dbReference type="GO" id="GO:0032131">
    <property type="term" value="F:alkylated DNA binding"/>
    <property type="evidence" value="ECO:0007669"/>
    <property type="project" value="TreeGrafter"/>
</dbReference>
<dbReference type="Gene3D" id="1.10.340.30">
    <property type="entry name" value="Hypothetical protein, domain 2"/>
    <property type="match status" value="1"/>
</dbReference>
<organism evidence="6 7">
    <name type="scientific">Actinospica acidiphila</name>
    <dbReference type="NCBI Taxonomy" id="304899"/>
    <lineage>
        <taxon>Bacteria</taxon>
        <taxon>Bacillati</taxon>
        <taxon>Actinomycetota</taxon>
        <taxon>Actinomycetes</taxon>
        <taxon>Catenulisporales</taxon>
        <taxon>Actinospicaceae</taxon>
        <taxon>Actinospica</taxon>
    </lineage>
</organism>
<evidence type="ECO:0000313" key="7">
    <source>
        <dbReference type="Proteomes" id="UP000471745"/>
    </source>
</evidence>
<keyword evidence="3" id="KW-0227">DNA damage</keyword>
<dbReference type="GO" id="GO:0032993">
    <property type="term" value="C:protein-DNA complex"/>
    <property type="evidence" value="ECO:0007669"/>
    <property type="project" value="TreeGrafter"/>
</dbReference>
<protein>
    <recommendedName>
        <fullName evidence="2">DNA-3-methyladenine glycosylase II</fullName>
        <ecNumber evidence="2">3.2.2.21</ecNumber>
    </recommendedName>
</protein>
<dbReference type="EMBL" id="JAAGNA010000050">
    <property type="protein sequence ID" value="NEC47282.1"/>
    <property type="molecule type" value="Genomic_DNA"/>
</dbReference>
<dbReference type="RefSeq" id="WP_434737101.1">
    <property type="nucleotide sequence ID" value="NZ_JAAGNA010000050.1"/>
</dbReference>
<sequence length="108" mass="11619">TLTTLVRRLADGDLRLGADSDWPETRAALLALPGFGPWTADVIAMRALGDPDAFLPTDLGVRRAAQALGLPSTPSALTTRAAAWRPWRAYAVQYLWATDSHPINVLPA</sequence>
<name>A0A9X5H8G7_9ACTN</name>